<name>A0ABQ8JQW7_DERPT</name>
<evidence type="ECO:0000256" key="1">
    <source>
        <dbReference type="ARBA" id="ARBA00007320"/>
    </source>
</evidence>
<keyword evidence="8" id="KW-1185">Reference proteome</keyword>
<evidence type="ECO:0000313" key="7">
    <source>
        <dbReference type="EMBL" id="KAH9424676.1"/>
    </source>
</evidence>
<comment type="similarity">
    <text evidence="1">Belongs to the universal ribosomal protein uL15 family.</text>
</comment>
<evidence type="ECO:0000313" key="8">
    <source>
        <dbReference type="Proteomes" id="UP000887458"/>
    </source>
</evidence>
<evidence type="ECO:0000256" key="3">
    <source>
        <dbReference type="ARBA" id="ARBA00023274"/>
    </source>
</evidence>
<dbReference type="InterPro" id="IPR021131">
    <property type="entry name" value="Ribosomal_uL15/eL18"/>
</dbReference>
<evidence type="ECO:0000256" key="5">
    <source>
        <dbReference type="ARBA" id="ARBA00035423"/>
    </source>
</evidence>
<reference evidence="7 8" key="2">
    <citation type="journal article" date="2022" name="Mol. Biol. Evol.">
        <title>Comparative Genomics Reveals Insights into the Divergent Evolution of Astigmatic Mites and Household Pest Adaptations.</title>
        <authorList>
            <person name="Xiong Q."/>
            <person name="Wan A.T."/>
            <person name="Liu X."/>
            <person name="Fung C.S."/>
            <person name="Xiao X."/>
            <person name="Malainual N."/>
            <person name="Hou J."/>
            <person name="Wang L."/>
            <person name="Wang M."/>
            <person name="Yang K.Y."/>
            <person name="Cui Y."/>
            <person name="Leung E.L."/>
            <person name="Nong W."/>
            <person name="Shin S.K."/>
            <person name="Au S.W."/>
            <person name="Jeong K.Y."/>
            <person name="Chew F.T."/>
            <person name="Hui J.H."/>
            <person name="Leung T.F."/>
            <person name="Tungtrongchitr A."/>
            <person name="Zhong N."/>
            <person name="Liu Z."/>
            <person name="Tsui S.K."/>
        </authorList>
    </citation>
    <scope>NUCLEOTIDE SEQUENCE [LARGE SCALE GENOMIC DNA]</scope>
    <source>
        <strain evidence="7">Derp</strain>
    </source>
</reference>
<dbReference type="InterPro" id="IPR036227">
    <property type="entry name" value="Ribosomal_uL15/eL18_sf"/>
</dbReference>
<sequence length="288" mass="33729">MSSPSEKALQILKYLPRVSLNNLVKDPYAIRKKRGKSTKDYLKEFPINKSNRERRRFWPVGYEGGRTPFYMKIPIENYYRNFGHRRQYPPLSLYQLQMLIDNGVVDPCCPIDLSTLCNSQFYSIDPSLSHYGVNLIDQGLDNFRSKINIEVQYTNEPVIAAIERNGGQITTAYFDIKSVQALMNPLKFFEQGLPIPKRSLPTEDAFEYYSNPKNRGYLADPKDIEKERLLLAQKYGYELKNSNDDPMMTMRKNPRQIFFGLEPGWLVNLRDQEILAPSNDEYKEYYRN</sequence>
<reference evidence="7 8" key="1">
    <citation type="journal article" date="2018" name="J. Allergy Clin. Immunol.">
        <title>High-quality assembly of Dermatophagoides pteronyssinus genome and transcriptome reveals a wide range of novel allergens.</title>
        <authorList>
            <person name="Liu X.Y."/>
            <person name="Yang K.Y."/>
            <person name="Wang M.Q."/>
            <person name="Kwok J.S."/>
            <person name="Zeng X."/>
            <person name="Yang Z."/>
            <person name="Xiao X.J."/>
            <person name="Lau C.P."/>
            <person name="Li Y."/>
            <person name="Huang Z.M."/>
            <person name="Ba J.G."/>
            <person name="Yim A.K."/>
            <person name="Ouyang C.Y."/>
            <person name="Ngai S.M."/>
            <person name="Chan T.F."/>
            <person name="Leung E.L."/>
            <person name="Liu L."/>
            <person name="Liu Z.G."/>
            <person name="Tsui S.K."/>
        </authorList>
    </citation>
    <scope>NUCLEOTIDE SEQUENCE [LARGE SCALE GENOMIC DNA]</scope>
    <source>
        <strain evidence="7">Derp</strain>
    </source>
</reference>
<keyword evidence="2" id="KW-0689">Ribosomal protein</keyword>
<dbReference type="SUPFAM" id="SSF52080">
    <property type="entry name" value="Ribosomal proteins L15p and L18e"/>
    <property type="match status" value="1"/>
</dbReference>
<evidence type="ECO:0000256" key="4">
    <source>
        <dbReference type="ARBA" id="ARBA00035299"/>
    </source>
</evidence>
<feature type="domain" description="Large ribosomal subunit protein uL15/eL18" evidence="6">
    <location>
        <begin position="90"/>
        <end position="170"/>
    </location>
</feature>
<accession>A0ABQ8JQW7</accession>
<dbReference type="PANTHER" id="PTHR12934:SF11">
    <property type="entry name" value="LARGE RIBOSOMAL SUBUNIT PROTEIN UL15M"/>
    <property type="match status" value="1"/>
</dbReference>
<dbReference type="EMBL" id="NJHN03000027">
    <property type="protein sequence ID" value="KAH9424676.1"/>
    <property type="molecule type" value="Genomic_DNA"/>
</dbReference>
<gene>
    <name evidence="7" type="primary">MRPL15</name>
    <name evidence="7" type="ORF">DERP_013905</name>
</gene>
<evidence type="ECO:0000256" key="2">
    <source>
        <dbReference type="ARBA" id="ARBA00022980"/>
    </source>
</evidence>
<protein>
    <recommendedName>
        <fullName evidence="4">Large ribosomal subunit protein uL15m</fullName>
    </recommendedName>
    <alternativeName>
        <fullName evidence="5">39S ribosomal protein L15, mitochondrial</fullName>
    </alternativeName>
</protein>
<organism evidence="7 8">
    <name type="scientific">Dermatophagoides pteronyssinus</name>
    <name type="common">European house dust mite</name>
    <dbReference type="NCBI Taxonomy" id="6956"/>
    <lineage>
        <taxon>Eukaryota</taxon>
        <taxon>Metazoa</taxon>
        <taxon>Ecdysozoa</taxon>
        <taxon>Arthropoda</taxon>
        <taxon>Chelicerata</taxon>
        <taxon>Arachnida</taxon>
        <taxon>Acari</taxon>
        <taxon>Acariformes</taxon>
        <taxon>Sarcoptiformes</taxon>
        <taxon>Astigmata</taxon>
        <taxon>Psoroptidia</taxon>
        <taxon>Analgoidea</taxon>
        <taxon>Pyroglyphidae</taxon>
        <taxon>Dermatophagoidinae</taxon>
        <taxon>Dermatophagoides</taxon>
    </lineage>
</organism>
<evidence type="ECO:0000259" key="6">
    <source>
        <dbReference type="Pfam" id="PF00828"/>
    </source>
</evidence>
<keyword evidence="3" id="KW-0687">Ribonucleoprotein</keyword>
<proteinExistence type="inferred from homology"/>
<dbReference type="InterPro" id="IPR005749">
    <property type="entry name" value="Ribosomal_uL15_bac-type"/>
</dbReference>
<dbReference type="Pfam" id="PF00828">
    <property type="entry name" value="Ribosomal_L27A"/>
    <property type="match status" value="1"/>
</dbReference>
<comment type="caution">
    <text evidence="7">The sequence shown here is derived from an EMBL/GenBank/DDBJ whole genome shotgun (WGS) entry which is preliminary data.</text>
</comment>
<dbReference type="PANTHER" id="PTHR12934">
    <property type="entry name" value="50S RIBOSOMAL PROTEIN L15"/>
    <property type="match status" value="1"/>
</dbReference>
<dbReference type="Proteomes" id="UP000887458">
    <property type="component" value="Unassembled WGS sequence"/>
</dbReference>